<organism evidence="2">
    <name type="scientific">Harpegnathos saltator</name>
    <name type="common">Jerdon's jumping ant</name>
    <dbReference type="NCBI Taxonomy" id="610380"/>
    <lineage>
        <taxon>Eukaryota</taxon>
        <taxon>Metazoa</taxon>
        <taxon>Ecdysozoa</taxon>
        <taxon>Arthropoda</taxon>
        <taxon>Hexapoda</taxon>
        <taxon>Insecta</taxon>
        <taxon>Pterygota</taxon>
        <taxon>Neoptera</taxon>
        <taxon>Endopterygota</taxon>
        <taxon>Hymenoptera</taxon>
        <taxon>Apocrita</taxon>
        <taxon>Aculeata</taxon>
        <taxon>Formicoidea</taxon>
        <taxon>Formicidae</taxon>
        <taxon>Ponerinae</taxon>
        <taxon>Ponerini</taxon>
        <taxon>Harpegnathos</taxon>
    </lineage>
</organism>
<name>E2BZX1_HARSA</name>
<dbReference type="OMA" id="PVKCNVI"/>
<dbReference type="AlphaFoldDB" id="E2BZX1"/>
<reference evidence="1 2" key="1">
    <citation type="journal article" date="2010" name="Science">
        <title>Genomic comparison of the ants Camponotus floridanus and Harpegnathos saltator.</title>
        <authorList>
            <person name="Bonasio R."/>
            <person name="Zhang G."/>
            <person name="Ye C."/>
            <person name="Mutti N.S."/>
            <person name="Fang X."/>
            <person name="Qin N."/>
            <person name="Donahue G."/>
            <person name="Yang P."/>
            <person name="Li Q."/>
            <person name="Li C."/>
            <person name="Zhang P."/>
            <person name="Huang Z."/>
            <person name="Berger S.L."/>
            <person name="Reinberg D."/>
            <person name="Wang J."/>
            <person name="Liebig J."/>
        </authorList>
    </citation>
    <scope>NUCLEOTIDE SEQUENCE [LARGE SCALE GENOMIC DNA]</scope>
    <source>
        <strain evidence="1 2">R22 G/1</strain>
    </source>
</reference>
<keyword evidence="2" id="KW-1185">Reference proteome</keyword>
<proteinExistence type="predicted"/>
<sequence>MTVTSASLQEEGTSGTFSGFAVSANREERFACRALQKRGRIFSYRKRKTRLTDGIFSAPVGVCPHRATSSIIRCSTGDSRLVFVWPQKANKARFSNILAPLLRGILIGLLFVDALRLWPGEFLPTSLPSTKPITLPPVKCNIIEPRWFDND</sequence>
<protein>
    <submittedName>
        <fullName evidence="1">Uncharacterized protein</fullName>
    </submittedName>
</protein>
<accession>E2BZX1</accession>
<gene>
    <name evidence="1" type="ORF">EAI_08213</name>
</gene>
<dbReference type="Proteomes" id="UP000008237">
    <property type="component" value="Unassembled WGS sequence"/>
</dbReference>
<dbReference type="InParanoid" id="E2BZX1"/>
<dbReference type="EMBL" id="GL451708">
    <property type="protein sequence ID" value="EFN78748.1"/>
    <property type="molecule type" value="Genomic_DNA"/>
</dbReference>
<evidence type="ECO:0000313" key="1">
    <source>
        <dbReference type="EMBL" id="EFN78748.1"/>
    </source>
</evidence>
<evidence type="ECO:0000313" key="2">
    <source>
        <dbReference type="Proteomes" id="UP000008237"/>
    </source>
</evidence>